<dbReference type="Gene3D" id="3.50.80.20">
    <property type="entry name" value="D-Ala-D-Ala carboxypeptidase C, peptidase S13"/>
    <property type="match status" value="1"/>
</dbReference>
<evidence type="ECO:0000256" key="3">
    <source>
        <dbReference type="SAM" id="MobiDB-lite"/>
    </source>
</evidence>
<evidence type="ECO:0000256" key="4">
    <source>
        <dbReference type="SAM" id="SignalP"/>
    </source>
</evidence>
<protein>
    <submittedName>
        <fullName evidence="5">D-alanyl-D-alanine carboxypeptidase/D-alanyl-D-alanine-endopeptidase</fullName>
    </submittedName>
</protein>
<feature type="signal peptide" evidence="4">
    <location>
        <begin position="1"/>
        <end position="47"/>
    </location>
</feature>
<dbReference type="InterPro" id="IPR012338">
    <property type="entry name" value="Beta-lactam/transpept-like"/>
</dbReference>
<proteinExistence type="inferred from homology"/>
<dbReference type="NCBIfam" id="TIGR00666">
    <property type="entry name" value="PBP4"/>
    <property type="match status" value="1"/>
</dbReference>
<dbReference type="PANTHER" id="PTHR30023">
    <property type="entry name" value="D-ALANYL-D-ALANINE CARBOXYPEPTIDASE"/>
    <property type="match status" value="1"/>
</dbReference>
<feature type="chain" id="PRO_5047246374" evidence="4">
    <location>
        <begin position="48"/>
        <end position="546"/>
    </location>
</feature>
<organism evidence="5 6">
    <name type="scientific">Streptomyces yaizuensis</name>
    <dbReference type="NCBI Taxonomy" id="2989713"/>
    <lineage>
        <taxon>Bacteria</taxon>
        <taxon>Bacillati</taxon>
        <taxon>Actinomycetota</taxon>
        <taxon>Actinomycetes</taxon>
        <taxon>Kitasatosporales</taxon>
        <taxon>Streptomycetaceae</taxon>
        <taxon>Streptomyces</taxon>
    </lineage>
</organism>
<dbReference type="GO" id="GO:0004180">
    <property type="term" value="F:carboxypeptidase activity"/>
    <property type="evidence" value="ECO:0007669"/>
    <property type="project" value="UniProtKB-KW"/>
</dbReference>
<sequence>MTARENRPRPSLTPPLRGPARRRVRPLLTAAVCVLAASLTWSAPAGAGPSDTGLKKAVDTILADSRLTGGAVSVVIADATTGERLYQRDSGDRLMPASNTKLLTSAAAMALLGPDHRFTTDVLSPGRRDGATLRGDLYLRGGGDPTTLAKDYERLAADIAATGITRVTGRVIPDDTLFDRERLGRSWAADDEASYYSAQISPLTVAPDTDYDSGTVVVEAVPGARPGDRPKVTVTPKTSYVKVANRGTTIDRGGADTLSVGREHGGNTITISGSIPLGASVTKEWITVWEPTGYATAVFTDALKAHGVRIGKAPKPGRATPADARVLASHRSMPLRELLLPFMKLSNNMHGETLTKAIGKAKAGSGTWSAGLAQIGGYLRTEGVDTTTLRQADGSGLSRMSVVPAEQLARLLLGVRDAPWYADWHASLPVACAADRAVGGTLRTRLCGTPAALNVRAKTGSLTGASGLSGYVKDAAGRELVFSILLNDYLASSVKSVEDAIVVTLARSDTAAGRIAAVAPARQARGAAGDGPAGELECSWRKPVRC</sequence>
<dbReference type="SUPFAM" id="SSF56601">
    <property type="entry name" value="beta-lactamase/transpeptidase-like"/>
    <property type="match status" value="1"/>
</dbReference>
<name>A0ABQ5P0S6_9ACTN</name>
<dbReference type="InterPro" id="IPR000667">
    <property type="entry name" value="Peptidase_S13"/>
</dbReference>
<keyword evidence="4" id="KW-0732">Signal</keyword>
<evidence type="ECO:0000313" key="6">
    <source>
        <dbReference type="Proteomes" id="UP001291653"/>
    </source>
</evidence>
<accession>A0ABQ5P0S6</accession>
<comment type="similarity">
    <text evidence="1">Belongs to the peptidase S13 family.</text>
</comment>
<keyword evidence="2" id="KW-0378">Hydrolase</keyword>
<evidence type="ECO:0000313" key="5">
    <source>
        <dbReference type="EMBL" id="GLF96097.1"/>
    </source>
</evidence>
<dbReference type="Proteomes" id="UP001291653">
    <property type="component" value="Unassembled WGS sequence"/>
</dbReference>
<dbReference type="RefSeq" id="WP_323448120.1">
    <property type="nucleotide sequence ID" value="NZ_BSBI01000006.1"/>
</dbReference>
<keyword evidence="6" id="KW-1185">Reference proteome</keyword>
<dbReference type="Pfam" id="PF02113">
    <property type="entry name" value="Peptidase_S13"/>
    <property type="match status" value="1"/>
</dbReference>
<reference evidence="5 6" key="1">
    <citation type="submission" date="2022-10" db="EMBL/GenBank/DDBJ databases">
        <title>Draft genome sequence of Streptomyces sp. YSPA8.</title>
        <authorList>
            <person name="Moriuchi R."/>
            <person name="Dohra H."/>
            <person name="Yamamura H."/>
            <person name="Kodani S."/>
        </authorList>
    </citation>
    <scope>NUCLEOTIDE SEQUENCE [LARGE SCALE GENOMIC DNA]</scope>
    <source>
        <strain evidence="5 6">YSPA8</strain>
    </source>
</reference>
<feature type="region of interest" description="Disordered" evidence="3">
    <location>
        <begin position="1"/>
        <end position="21"/>
    </location>
</feature>
<evidence type="ECO:0000256" key="1">
    <source>
        <dbReference type="ARBA" id="ARBA00006096"/>
    </source>
</evidence>
<keyword evidence="5" id="KW-0645">Protease</keyword>
<dbReference type="PANTHER" id="PTHR30023:SF0">
    <property type="entry name" value="PENICILLIN-SENSITIVE CARBOXYPEPTIDASE A"/>
    <property type="match status" value="1"/>
</dbReference>
<comment type="caution">
    <text evidence="5">The sequence shown here is derived from an EMBL/GenBank/DDBJ whole genome shotgun (WGS) entry which is preliminary data.</text>
</comment>
<keyword evidence="5" id="KW-0121">Carboxypeptidase</keyword>
<dbReference type="Gene3D" id="3.40.710.10">
    <property type="entry name" value="DD-peptidase/beta-lactamase superfamily"/>
    <property type="match status" value="2"/>
</dbReference>
<gene>
    <name evidence="5" type="primary">dacB</name>
    <name evidence="5" type="ORF">SYYSPA8_17390</name>
</gene>
<evidence type="ECO:0000256" key="2">
    <source>
        <dbReference type="ARBA" id="ARBA00022801"/>
    </source>
</evidence>
<dbReference type="EMBL" id="BSBI01000006">
    <property type="protein sequence ID" value="GLF96097.1"/>
    <property type="molecule type" value="Genomic_DNA"/>
</dbReference>
<dbReference type="PRINTS" id="PR00922">
    <property type="entry name" value="DADACBPTASE3"/>
</dbReference>